<name>A0A0U0ZSW3_9MYCO</name>
<accession>A0A0U0ZSW3</accession>
<sequence>MNWDTLLAELATPVLPGARCRGRHELFDAAIGDGRGALDERDYARQAAARICRQCPALASCREWFDSLPHEQRPLGVTAAVVVNSCPPRKTRGLTTKDGQDEAVGAA</sequence>
<reference evidence="2 3" key="1">
    <citation type="submission" date="2015-03" db="EMBL/GenBank/DDBJ databases">
        <authorList>
            <person name="Murphy D."/>
        </authorList>
    </citation>
    <scope>NUCLEOTIDE SEQUENCE [LARGE SCALE GENOMIC DNA]</scope>
    <source>
        <strain evidence="2 3">PAP088</strain>
    </source>
</reference>
<dbReference type="AlphaFoldDB" id="A0A0U0ZSW3"/>
<dbReference type="InterPro" id="IPR034768">
    <property type="entry name" value="4FE4S_WBL"/>
</dbReference>
<dbReference type="RefSeq" id="WP_016892700.1">
    <property type="nucleotide sequence ID" value="NZ_CSWP01000010.1"/>
</dbReference>
<organism evidence="2 3">
    <name type="scientific">Mycobacteroides abscessus</name>
    <dbReference type="NCBI Taxonomy" id="36809"/>
    <lineage>
        <taxon>Bacteria</taxon>
        <taxon>Bacillati</taxon>
        <taxon>Actinomycetota</taxon>
        <taxon>Actinomycetes</taxon>
        <taxon>Mycobacteriales</taxon>
        <taxon>Mycobacteriaceae</taxon>
        <taxon>Mycobacteroides</taxon>
    </lineage>
</organism>
<proteinExistence type="predicted"/>
<dbReference type="Proteomes" id="UP000045782">
    <property type="component" value="Unassembled WGS sequence"/>
</dbReference>
<evidence type="ECO:0000259" key="1">
    <source>
        <dbReference type="PROSITE" id="PS51674"/>
    </source>
</evidence>
<evidence type="ECO:0000313" key="3">
    <source>
        <dbReference type="Proteomes" id="UP000045782"/>
    </source>
</evidence>
<gene>
    <name evidence="2" type="ORF">ERS075579_04200</name>
</gene>
<evidence type="ECO:0000313" key="2">
    <source>
        <dbReference type="EMBL" id="CPV67494.1"/>
    </source>
</evidence>
<feature type="domain" description="4Fe-4S Wbl-type" evidence="1">
    <location>
        <begin position="19"/>
        <end position="88"/>
    </location>
</feature>
<protein>
    <recommendedName>
        <fullName evidence="1">4Fe-4S Wbl-type domain-containing protein</fullName>
    </recommendedName>
</protein>
<dbReference type="EMBL" id="CSWP01000010">
    <property type="protein sequence ID" value="CPV67494.1"/>
    <property type="molecule type" value="Genomic_DNA"/>
</dbReference>
<dbReference type="PROSITE" id="PS51674">
    <property type="entry name" value="4FE4S_WBL"/>
    <property type="match status" value="1"/>
</dbReference>